<reference evidence="3" key="1">
    <citation type="submission" date="2015-07" db="EMBL/GenBank/DDBJ databases">
        <title>Transcriptome Assembly of Anthurium amnicola.</title>
        <authorList>
            <person name="Suzuki J."/>
        </authorList>
    </citation>
    <scope>NUCLEOTIDE SEQUENCE</scope>
</reference>
<dbReference type="EMBL" id="GDJX01002471">
    <property type="protein sequence ID" value="JAT65465.1"/>
    <property type="molecule type" value="Transcribed_RNA"/>
</dbReference>
<feature type="compositionally biased region" description="Pro residues" evidence="1">
    <location>
        <begin position="262"/>
        <end position="274"/>
    </location>
</feature>
<feature type="region of interest" description="Disordered" evidence="1">
    <location>
        <begin position="129"/>
        <end position="186"/>
    </location>
</feature>
<name>A0A1D1ZF86_9ARAE</name>
<gene>
    <name evidence="3" type="ORF">g.35619</name>
</gene>
<keyword evidence="2" id="KW-0812">Transmembrane</keyword>
<evidence type="ECO:0000256" key="1">
    <source>
        <dbReference type="SAM" id="MobiDB-lite"/>
    </source>
</evidence>
<feature type="compositionally biased region" description="Pro residues" evidence="1">
    <location>
        <begin position="136"/>
        <end position="145"/>
    </location>
</feature>
<evidence type="ECO:0000256" key="2">
    <source>
        <dbReference type="SAM" id="Phobius"/>
    </source>
</evidence>
<dbReference type="InterPro" id="IPR045884">
    <property type="entry name" value="At5g59350-like"/>
</dbReference>
<accession>A0A1D1ZF86</accession>
<keyword evidence="2" id="KW-1133">Transmembrane helix</keyword>
<evidence type="ECO:0000313" key="3">
    <source>
        <dbReference type="EMBL" id="JAT65465.1"/>
    </source>
</evidence>
<organism evidence="3">
    <name type="scientific">Anthurium amnicola</name>
    <dbReference type="NCBI Taxonomy" id="1678845"/>
    <lineage>
        <taxon>Eukaryota</taxon>
        <taxon>Viridiplantae</taxon>
        <taxon>Streptophyta</taxon>
        <taxon>Embryophyta</taxon>
        <taxon>Tracheophyta</taxon>
        <taxon>Spermatophyta</taxon>
        <taxon>Magnoliopsida</taxon>
        <taxon>Liliopsida</taxon>
        <taxon>Araceae</taxon>
        <taxon>Pothoideae</taxon>
        <taxon>Potheae</taxon>
        <taxon>Anthurium</taxon>
    </lineage>
</organism>
<feature type="compositionally biased region" description="Low complexity" evidence="1">
    <location>
        <begin position="284"/>
        <end position="293"/>
    </location>
</feature>
<feature type="transmembrane region" description="Helical" evidence="2">
    <location>
        <begin position="38"/>
        <end position="62"/>
    </location>
</feature>
<dbReference type="PANTHER" id="PTHR34054">
    <property type="entry name" value="EXPRESSED PROTEIN"/>
    <property type="match status" value="1"/>
</dbReference>
<dbReference type="AlphaFoldDB" id="A0A1D1ZF86"/>
<sequence length="328" mass="34860">HCSPLVNGNTLYPDRPSPLINTIDPATRSIPMAGTTKLFLALLLAFVLSLLAFAAELSYVLWYRRRFRREPPGAGDPEVAAAGDPHGSPNSKELLLYFLCLSNPPPNHRASAAVVPAYPVDPPAPGFPWPASSHAKPPPPPPQPPFERGLYGPKAPSTIGDDEEEEGPKPDCPVPPRSQTRAAWRPFEAVARGEKGAAGEKDVVGFSGEVVEEGEGSELDVGLFPGSETQRAGRLEVVAGGEEQEGAAETVFESTPFSTPCGTPPFYTPSPSPPRWGQQAGWDLELSPESDGSGSDEEVVFFCASEPRSEAVHRVQTSSEEPSGIGFG</sequence>
<feature type="non-terminal residue" evidence="3">
    <location>
        <position position="1"/>
    </location>
</feature>
<keyword evidence="2" id="KW-0472">Membrane</keyword>
<protein>
    <submittedName>
        <fullName evidence="3">Uncharacterized protein</fullName>
    </submittedName>
</protein>
<proteinExistence type="predicted"/>
<feature type="region of interest" description="Disordered" evidence="1">
    <location>
        <begin position="254"/>
        <end position="328"/>
    </location>
</feature>
<dbReference type="PANTHER" id="PTHR34054:SF4">
    <property type="entry name" value="PROTEIN, PUTATIVE-RELATED"/>
    <property type="match status" value="1"/>
</dbReference>